<dbReference type="InterPro" id="IPR029058">
    <property type="entry name" value="AB_hydrolase_fold"/>
</dbReference>
<evidence type="ECO:0000259" key="4">
    <source>
        <dbReference type="Pfam" id="PF07859"/>
    </source>
</evidence>
<dbReference type="InterPro" id="IPR050300">
    <property type="entry name" value="GDXG_lipolytic_enzyme"/>
</dbReference>
<feature type="active site" evidence="3">
    <location>
        <position position="159"/>
    </location>
</feature>
<name>A0A916T8V3_9ACTN</name>
<keyword evidence="2 5" id="KW-0378">Hydrolase</keyword>
<evidence type="ECO:0000313" key="5">
    <source>
        <dbReference type="EMBL" id="GGB36021.1"/>
    </source>
</evidence>
<dbReference type="InterPro" id="IPR013094">
    <property type="entry name" value="AB_hydrolase_3"/>
</dbReference>
<evidence type="ECO:0000313" key="6">
    <source>
        <dbReference type="Proteomes" id="UP000621454"/>
    </source>
</evidence>
<dbReference type="PANTHER" id="PTHR48081">
    <property type="entry name" value="AB HYDROLASE SUPERFAMILY PROTEIN C4A8.06C"/>
    <property type="match status" value="1"/>
</dbReference>
<dbReference type="AlphaFoldDB" id="A0A916T8V3"/>
<proteinExistence type="inferred from homology"/>
<evidence type="ECO:0000256" key="3">
    <source>
        <dbReference type="PROSITE-ProRule" id="PRU10038"/>
    </source>
</evidence>
<dbReference type="Proteomes" id="UP000621454">
    <property type="component" value="Unassembled WGS sequence"/>
</dbReference>
<dbReference type="GO" id="GO:0016787">
    <property type="term" value="F:hydrolase activity"/>
    <property type="evidence" value="ECO:0007669"/>
    <property type="project" value="UniProtKB-KW"/>
</dbReference>
<gene>
    <name evidence="5" type="ORF">GCM10011489_25060</name>
</gene>
<dbReference type="PANTHER" id="PTHR48081:SF8">
    <property type="entry name" value="ALPHA_BETA HYDROLASE FOLD-3 DOMAIN-CONTAINING PROTEIN-RELATED"/>
    <property type="match status" value="1"/>
</dbReference>
<comment type="caution">
    <text evidence="5">The sequence shown here is derived from an EMBL/GenBank/DDBJ whole genome shotgun (WGS) entry which is preliminary data.</text>
</comment>
<organism evidence="5 6">
    <name type="scientific">Gordonia jinhuaensis</name>
    <dbReference type="NCBI Taxonomy" id="1517702"/>
    <lineage>
        <taxon>Bacteria</taxon>
        <taxon>Bacillati</taxon>
        <taxon>Actinomycetota</taxon>
        <taxon>Actinomycetes</taxon>
        <taxon>Mycobacteriales</taxon>
        <taxon>Gordoniaceae</taxon>
        <taxon>Gordonia</taxon>
    </lineage>
</organism>
<dbReference type="InterPro" id="IPR033140">
    <property type="entry name" value="Lipase_GDXG_put_SER_AS"/>
</dbReference>
<keyword evidence="6" id="KW-1185">Reference proteome</keyword>
<dbReference type="EMBL" id="BMGC01000017">
    <property type="protein sequence ID" value="GGB36021.1"/>
    <property type="molecule type" value="Genomic_DNA"/>
</dbReference>
<dbReference type="SUPFAM" id="SSF53474">
    <property type="entry name" value="alpha/beta-Hydrolases"/>
    <property type="match status" value="1"/>
</dbReference>
<sequence>MPVISHRHPSLSSYPLWMASRLVLKPLLTLWPINGPGLHALRYIDAVVALGPRPDGVVLEQMELANRPVELAVPTGPSNRDSDAAVLYMHGGAFVAGGLATHRTVATHLSRRVGLPVYSLAYRQLPEAGVGTSVIDAVEAYAELVNDRGFRHVVVAGDSAGGFLAAKIVEAAAERGLRTPTALIGYSPLLDLDLADNPDRSSRSDAYLPKSKMKVLAPEFDRGPLPMSGVRRINDLPAEIFPPTLLFSAENEMLEPDMVALVEDLDAAGAEATLHSFSWQVHAFPAFAGRHPESGEAIELTAEFVRESIRAAKSDDSDPAVRGRAG</sequence>
<accession>A0A916T8V3</accession>
<reference evidence="5" key="2">
    <citation type="submission" date="2020-09" db="EMBL/GenBank/DDBJ databases">
        <authorList>
            <person name="Sun Q."/>
            <person name="Zhou Y."/>
        </authorList>
    </citation>
    <scope>NUCLEOTIDE SEQUENCE</scope>
    <source>
        <strain evidence="5">CGMCC 1.12827</strain>
    </source>
</reference>
<reference evidence="5" key="1">
    <citation type="journal article" date="2014" name="Int. J. Syst. Evol. Microbiol.">
        <title>Complete genome sequence of Corynebacterium casei LMG S-19264T (=DSM 44701T), isolated from a smear-ripened cheese.</title>
        <authorList>
            <consortium name="US DOE Joint Genome Institute (JGI-PGF)"/>
            <person name="Walter F."/>
            <person name="Albersmeier A."/>
            <person name="Kalinowski J."/>
            <person name="Ruckert C."/>
        </authorList>
    </citation>
    <scope>NUCLEOTIDE SEQUENCE</scope>
    <source>
        <strain evidence="5">CGMCC 1.12827</strain>
    </source>
</reference>
<protein>
    <submittedName>
        <fullName evidence="5">Hydrolase/esterase/lipase</fullName>
    </submittedName>
</protein>
<evidence type="ECO:0000256" key="2">
    <source>
        <dbReference type="ARBA" id="ARBA00022801"/>
    </source>
</evidence>
<dbReference type="Gene3D" id="3.40.50.1820">
    <property type="entry name" value="alpha/beta hydrolase"/>
    <property type="match status" value="1"/>
</dbReference>
<dbReference type="PROSITE" id="PS01174">
    <property type="entry name" value="LIPASE_GDXG_SER"/>
    <property type="match status" value="1"/>
</dbReference>
<feature type="domain" description="Alpha/beta hydrolase fold-3" evidence="4">
    <location>
        <begin position="86"/>
        <end position="284"/>
    </location>
</feature>
<dbReference type="Pfam" id="PF07859">
    <property type="entry name" value="Abhydrolase_3"/>
    <property type="match status" value="1"/>
</dbReference>
<evidence type="ECO:0000256" key="1">
    <source>
        <dbReference type="ARBA" id="ARBA00010515"/>
    </source>
</evidence>
<comment type="similarity">
    <text evidence="1">Belongs to the 'GDXG' lipolytic enzyme family.</text>
</comment>
<dbReference type="RefSeq" id="WP_188586923.1">
    <property type="nucleotide sequence ID" value="NZ_BMGC01000017.1"/>
</dbReference>